<gene>
    <name evidence="1" type="ORF">SLS63_005559</name>
</gene>
<reference evidence="1 2" key="1">
    <citation type="submission" date="2024-02" db="EMBL/GenBank/DDBJ databases">
        <title>De novo assembly and annotation of 12 fungi associated with fruit tree decline syndrome in Ontario, Canada.</title>
        <authorList>
            <person name="Sulman M."/>
            <person name="Ellouze W."/>
            <person name="Ilyukhin E."/>
        </authorList>
    </citation>
    <scope>NUCLEOTIDE SEQUENCE [LARGE SCALE GENOMIC DNA]</scope>
    <source>
        <strain evidence="1 2">M169</strain>
    </source>
</reference>
<name>A0ABR1PAC6_DIAER</name>
<dbReference type="Proteomes" id="UP001430848">
    <property type="component" value="Unassembled WGS sequence"/>
</dbReference>
<keyword evidence="2" id="KW-1185">Reference proteome</keyword>
<organism evidence="1 2">
    <name type="scientific">Diaporthe eres</name>
    <name type="common">Phomopsis oblonga</name>
    <dbReference type="NCBI Taxonomy" id="83184"/>
    <lineage>
        <taxon>Eukaryota</taxon>
        <taxon>Fungi</taxon>
        <taxon>Dikarya</taxon>
        <taxon>Ascomycota</taxon>
        <taxon>Pezizomycotina</taxon>
        <taxon>Sordariomycetes</taxon>
        <taxon>Sordariomycetidae</taxon>
        <taxon>Diaporthales</taxon>
        <taxon>Diaporthaceae</taxon>
        <taxon>Diaporthe</taxon>
        <taxon>Diaporthe eres species complex</taxon>
    </lineage>
</organism>
<accession>A0ABR1PAC6</accession>
<comment type="caution">
    <text evidence="1">The sequence shown here is derived from an EMBL/GenBank/DDBJ whole genome shotgun (WGS) entry which is preliminary data.</text>
</comment>
<sequence>MTSNRPPVQVFTDVPAELLHLLEARLPRSITLLRRLQFTNFPTGKTDSARIIVASDVPLHERHGDTADVQNSTIRHFTAAYLDPSHGLETNMWLYSTFEDSQGAIPSSPALSPDDDALCRQQITAILNEARHQGRIYPAQPLAHPDHIFIGSLNDAVRDVALASGLRFGPTPKYEYEKIIFRIDELPPPGDPELPAGMVWGTGTVRDCELVKSRTSMPRSVHQEPFRRRGLAKTVSAKLIRDKTSAYGGDKFAAADVAPDNTSSQAMCKSLNGKVHWAGSW</sequence>
<dbReference type="EMBL" id="JAKNSF020000024">
    <property type="protein sequence ID" value="KAK7730889.1"/>
    <property type="molecule type" value="Genomic_DNA"/>
</dbReference>
<evidence type="ECO:0000313" key="2">
    <source>
        <dbReference type="Proteomes" id="UP001430848"/>
    </source>
</evidence>
<proteinExistence type="predicted"/>
<evidence type="ECO:0008006" key="3">
    <source>
        <dbReference type="Google" id="ProtNLM"/>
    </source>
</evidence>
<protein>
    <recommendedName>
        <fullName evidence="3">FR47-like domain-containing protein</fullName>
    </recommendedName>
</protein>
<evidence type="ECO:0000313" key="1">
    <source>
        <dbReference type="EMBL" id="KAK7730889.1"/>
    </source>
</evidence>
<dbReference type="Gene3D" id="3.40.630.30">
    <property type="match status" value="1"/>
</dbReference>